<name>A0ABW3HF37_9GAMM</name>
<evidence type="ECO:0000259" key="14">
    <source>
        <dbReference type="Pfam" id="PF14842"/>
    </source>
</evidence>
<feature type="domain" description="Flagellar motor switch protein FliG C-terminal" evidence="12">
    <location>
        <begin position="216"/>
        <end position="322"/>
    </location>
</feature>
<comment type="subcellular location">
    <subcellularLocation>
        <location evidence="1 11">Bacterial flagellum basal body</location>
    </subcellularLocation>
    <subcellularLocation>
        <location evidence="2 11">Cell inner membrane</location>
        <topology evidence="2 11">Peripheral membrane protein</topology>
        <orientation evidence="2 11">Cytoplasmic side</orientation>
    </subcellularLocation>
</comment>
<dbReference type="InterPro" id="IPR028263">
    <property type="entry name" value="FliG_N"/>
</dbReference>
<evidence type="ECO:0000313" key="16">
    <source>
        <dbReference type="Proteomes" id="UP001597044"/>
    </source>
</evidence>
<evidence type="ECO:0000256" key="5">
    <source>
        <dbReference type="ARBA" id="ARBA00022475"/>
    </source>
</evidence>
<gene>
    <name evidence="15" type="primary">fliG</name>
    <name evidence="15" type="ORF">ACFQ0F_03625</name>
</gene>
<dbReference type="Pfam" id="PF14842">
    <property type="entry name" value="FliG_N"/>
    <property type="match status" value="1"/>
</dbReference>
<evidence type="ECO:0000256" key="10">
    <source>
        <dbReference type="ARBA" id="ARBA00025598"/>
    </source>
</evidence>
<accession>A0ABW3HF37</accession>
<protein>
    <recommendedName>
        <fullName evidence="4 11">Flagellar motor switch protein FliG</fullName>
    </recommendedName>
</protein>
<dbReference type="PRINTS" id="PR00954">
    <property type="entry name" value="FLGMOTORFLIG"/>
</dbReference>
<comment type="function">
    <text evidence="10 11">FliG is one of three proteins (FliG, FliN, FliM) that forms the rotor-mounted switch complex (C ring), located at the base of the basal body. This complex interacts with the CheY and CheZ chemotaxis proteins, in addition to contacting components of the motor that determine the direction of flagellar rotation.</text>
</comment>
<feature type="domain" description="Flagellar motor switch protein FliG N-terminal" evidence="14">
    <location>
        <begin position="7"/>
        <end position="101"/>
    </location>
</feature>
<dbReference type="Gene3D" id="1.10.220.30">
    <property type="match status" value="3"/>
</dbReference>
<dbReference type="InterPro" id="IPR011002">
    <property type="entry name" value="FliG_a-hlx"/>
</dbReference>
<dbReference type="EMBL" id="JBHTIT010000001">
    <property type="protein sequence ID" value="MFD0949487.1"/>
    <property type="molecule type" value="Genomic_DNA"/>
</dbReference>
<keyword evidence="16" id="KW-1185">Reference proteome</keyword>
<evidence type="ECO:0000256" key="8">
    <source>
        <dbReference type="ARBA" id="ARBA00023136"/>
    </source>
</evidence>
<evidence type="ECO:0000256" key="4">
    <source>
        <dbReference type="ARBA" id="ARBA00021870"/>
    </source>
</evidence>
<evidence type="ECO:0000256" key="2">
    <source>
        <dbReference type="ARBA" id="ARBA00004515"/>
    </source>
</evidence>
<dbReference type="InterPro" id="IPR032779">
    <property type="entry name" value="FliG_M"/>
</dbReference>
<evidence type="ECO:0000313" key="15">
    <source>
        <dbReference type="EMBL" id="MFD0949487.1"/>
    </source>
</evidence>
<comment type="similarity">
    <text evidence="3 11">Belongs to the FliG family.</text>
</comment>
<evidence type="ECO:0000256" key="9">
    <source>
        <dbReference type="ARBA" id="ARBA00023143"/>
    </source>
</evidence>
<dbReference type="InterPro" id="IPR023087">
    <property type="entry name" value="Flg_Motor_Flig_C"/>
</dbReference>
<evidence type="ECO:0000256" key="6">
    <source>
        <dbReference type="ARBA" id="ARBA00022500"/>
    </source>
</evidence>
<keyword evidence="6 11" id="KW-0145">Chemotaxis</keyword>
<organism evidence="15 16">
    <name type="scientific">Paraperlucidibaca wandonensis</name>
    <dbReference type="NCBI Taxonomy" id="1268273"/>
    <lineage>
        <taxon>Bacteria</taxon>
        <taxon>Pseudomonadati</taxon>
        <taxon>Pseudomonadota</taxon>
        <taxon>Gammaproteobacteria</taxon>
        <taxon>Moraxellales</taxon>
        <taxon>Moraxellaceae</taxon>
        <taxon>Paraperlucidibaca</taxon>
    </lineage>
</organism>
<feature type="domain" description="Flagellar motor switch protein FliG middle" evidence="13">
    <location>
        <begin position="115"/>
        <end position="183"/>
    </location>
</feature>
<evidence type="ECO:0000259" key="13">
    <source>
        <dbReference type="Pfam" id="PF14841"/>
    </source>
</evidence>
<keyword evidence="15" id="KW-0966">Cell projection</keyword>
<proteinExistence type="inferred from homology"/>
<keyword evidence="15" id="KW-0969">Cilium</keyword>
<comment type="caution">
    <text evidence="15">The sequence shown here is derived from an EMBL/GenBank/DDBJ whole genome shotgun (WGS) entry which is preliminary data.</text>
</comment>
<sequence>MSPNNSHQAAMLLLMMGEEQAAEVLRHIDPDSVEKIGMAMASINEVNHEQANAVVSRFQETMEAQTSFGVGVSGYVRQMLVSSLGEDRGKTLADRVLGEDEAMEIDSLRWMDRDTIVHMLRDEHPQIVAITLAHMPQDQAAYIIKQLPSALQDDVVLRIATLEKVPQAAMRELQDILQNKLQLSGNFKSKAIDGASTAAGIINSLGGDAGKRIISSLEKTDEKLTERLKDLMFVFANLVQVSDKGMQLLLREVSTDLLTIALKGADEKVRDKIFKNMSKRAGEMLLEDMEARGPVKLSEVETAQKEILIIARRMAEEGAISLGSNGDDYVQ</sequence>
<evidence type="ECO:0000256" key="1">
    <source>
        <dbReference type="ARBA" id="ARBA00004117"/>
    </source>
</evidence>
<evidence type="ECO:0000259" key="12">
    <source>
        <dbReference type="Pfam" id="PF01706"/>
    </source>
</evidence>
<evidence type="ECO:0000256" key="3">
    <source>
        <dbReference type="ARBA" id="ARBA00010299"/>
    </source>
</evidence>
<reference evidence="16" key="1">
    <citation type="journal article" date="2019" name="Int. J. Syst. Evol. Microbiol.">
        <title>The Global Catalogue of Microorganisms (GCM) 10K type strain sequencing project: providing services to taxonomists for standard genome sequencing and annotation.</title>
        <authorList>
            <consortium name="The Broad Institute Genomics Platform"/>
            <consortium name="The Broad Institute Genome Sequencing Center for Infectious Disease"/>
            <person name="Wu L."/>
            <person name="Ma J."/>
        </authorList>
    </citation>
    <scope>NUCLEOTIDE SEQUENCE [LARGE SCALE GENOMIC DNA]</scope>
    <source>
        <strain evidence="16">CCUG 63419</strain>
    </source>
</reference>
<dbReference type="Pfam" id="PF14841">
    <property type="entry name" value="FliG_M"/>
    <property type="match status" value="1"/>
</dbReference>
<dbReference type="PIRSF" id="PIRSF003161">
    <property type="entry name" value="FliG"/>
    <property type="match status" value="1"/>
</dbReference>
<keyword evidence="9 11" id="KW-0975">Bacterial flagellum</keyword>
<keyword evidence="11" id="KW-0997">Cell inner membrane</keyword>
<dbReference type="Proteomes" id="UP001597044">
    <property type="component" value="Unassembled WGS sequence"/>
</dbReference>
<dbReference type="PANTHER" id="PTHR30534:SF0">
    <property type="entry name" value="FLAGELLAR MOTOR SWITCH PROTEIN FLIG"/>
    <property type="match status" value="1"/>
</dbReference>
<evidence type="ECO:0000256" key="7">
    <source>
        <dbReference type="ARBA" id="ARBA00022779"/>
    </source>
</evidence>
<keyword evidence="8 11" id="KW-0472">Membrane</keyword>
<evidence type="ECO:0000256" key="11">
    <source>
        <dbReference type="PIRNR" id="PIRNR003161"/>
    </source>
</evidence>
<dbReference type="PANTHER" id="PTHR30534">
    <property type="entry name" value="FLAGELLAR MOTOR SWITCH PROTEIN FLIG"/>
    <property type="match status" value="1"/>
</dbReference>
<keyword evidence="7 11" id="KW-0283">Flagellar rotation</keyword>
<keyword evidence="5 11" id="KW-1003">Cell membrane</keyword>
<dbReference type="RefSeq" id="WP_340674604.1">
    <property type="nucleotide sequence ID" value="NZ_JBHTIT010000001.1"/>
</dbReference>
<dbReference type="Pfam" id="PF01706">
    <property type="entry name" value="FliG_C"/>
    <property type="match status" value="1"/>
</dbReference>
<dbReference type="InterPro" id="IPR000090">
    <property type="entry name" value="Flg_Motor_Flig"/>
</dbReference>
<dbReference type="SUPFAM" id="SSF48029">
    <property type="entry name" value="FliG"/>
    <property type="match status" value="2"/>
</dbReference>
<dbReference type="NCBIfam" id="TIGR00207">
    <property type="entry name" value="fliG"/>
    <property type="match status" value="1"/>
</dbReference>
<keyword evidence="15" id="KW-0282">Flagellum</keyword>